<organism evidence="7 8">
    <name type="scientific">Didymella heteroderae</name>
    <dbReference type="NCBI Taxonomy" id="1769908"/>
    <lineage>
        <taxon>Eukaryota</taxon>
        <taxon>Fungi</taxon>
        <taxon>Dikarya</taxon>
        <taxon>Ascomycota</taxon>
        <taxon>Pezizomycotina</taxon>
        <taxon>Dothideomycetes</taxon>
        <taxon>Pleosporomycetidae</taxon>
        <taxon>Pleosporales</taxon>
        <taxon>Pleosporineae</taxon>
        <taxon>Didymellaceae</taxon>
        <taxon>Didymella</taxon>
    </lineage>
</organism>
<keyword evidence="8" id="KW-1185">Reference proteome</keyword>
<evidence type="ECO:0000256" key="5">
    <source>
        <dbReference type="SAM" id="Coils"/>
    </source>
</evidence>
<evidence type="ECO:0008006" key="9">
    <source>
        <dbReference type="Google" id="ProtNLM"/>
    </source>
</evidence>
<keyword evidence="5" id="KW-0175">Coiled coil</keyword>
<proteinExistence type="predicted"/>
<evidence type="ECO:0000256" key="3">
    <source>
        <dbReference type="ARBA" id="ARBA00022989"/>
    </source>
</evidence>
<evidence type="ECO:0000256" key="4">
    <source>
        <dbReference type="ARBA" id="ARBA00023136"/>
    </source>
</evidence>
<reference evidence="7" key="1">
    <citation type="submission" date="2019-04" db="EMBL/GenBank/DDBJ databases">
        <title>Sequencing of skin fungus with MAO and IRED activity.</title>
        <authorList>
            <person name="Marsaioli A.J."/>
            <person name="Bonatto J.M.C."/>
            <person name="Reis Junior O."/>
        </authorList>
    </citation>
    <scope>NUCLEOTIDE SEQUENCE</scope>
    <source>
        <strain evidence="7">28M1</strain>
    </source>
</reference>
<dbReference type="GO" id="GO:0000287">
    <property type="term" value="F:magnesium ion binding"/>
    <property type="evidence" value="ECO:0007669"/>
    <property type="project" value="TreeGrafter"/>
</dbReference>
<dbReference type="Pfam" id="PF01544">
    <property type="entry name" value="CorA"/>
    <property type="match status" value="1"/>
</dbReference>
<dbReference type="Gene3D" id="1.20.58.340">
    <property type="entry name" value="Magnesium transport protein CorA, transmembrane region"/>
    <property type="match status" value="1"/>
</dbReference>
<dbReference type="EMBL" id="SWKV01000046">
    <property type="protein sequence ID" value="KAF3036896.1"/>
    <property type="molecule type" value="Genomic_DNA"/>
</dbReference>
<dbReference type="GO" id="GO:0005886">
    <property type="term" value="C:plasma membrane"/>
    <property type="evidence" value="ECO:0007669"/>
    <property type="project" value="UniProtKB-SubCell"/>
</dbReference>
<dbReference type="OrthoDB" id="5430750at2759"/>
<protein>
    <recommendedName>
        <fullName evidence="9">Metal ion transmembrane transporter</fullName>
    </recommendedName>
</protein>
<evidence type="ECO:0000256" key="6">
    <source>
        <dbReference type="SAM" id="Phobius"/>
    </source>
</evidence>
<dbReference type="InterPro" id="IPR002523">
    <property type="entry name" value="MgTranspt_CorA/ZnTranspt_ZntB"/>
</dbReference>
<accession>A0A9P4WN80</accession>
<feature type="transmembrane region" description="Helical" evidence="6">
    <location>
        <begin position="169"/>
        <end position="193"/>
    </location>
</feature>
<comment type="subcellular location">
    <subcellularLocation>
        <location evidence="1">Cell membrane</location>
        <topology evidence="1">Multi-pass membrane protein</topology>
    </subcellularLocation>
</comment>
<gene>
    <name evidence="7" type="ORF">E8E12_002094</name>
</gene>
<dbReference type="SUPFAM" id="SSF144083">
    <property type="entry name" value="Magnesium transport protein CorA, transmembrane region"/>
    <property type="match status" value="1"/>
</dbReference>
<dbReference type="PANTHER" id="PTHR46494:SF1">
    <property type="entry name" value="CORA FAMILY METAL ION TRANSPORTER (EUROFUNG)"/>
    <property type="match status" value="1"/>
</dbReference>
<keyword evidence="4 6" id="KW-0472">Membrane</keyword>
<feature type="coiled-coil region" evidence="5">
    <location>
        <begin position="126"/>
        <end position="153"/>
    </location>
</feature>
<evidence type="ECO:0000256" key="2">
    <source>
        <dbReference type="ARBA" id="ARBA00022692"/>
    </source>
</evidence>
<name>A0A9P4WN80_9PLEO</name>
<dbReference type="GO" id="GO:0050897">
    <property type="term" value="F:cobalt ion binding"/>
    <property type="evidence" value="ECO:0007669"/>
    <property type="project" value="TreeGrafter"/>
</dbReference>
<evidence type="ECO:0000313" key="7">
    <source>
        <dbReference type="EMBL" id="KAF3036896.1"/>
    </source>
</evidence>
<evidence type="ECO:0000256" key="1">
    <source>
        <dbReference type="ARBA" id="ARBA00004651"/>
    </source>
</evidence>
<evidence type="ECO:0000313" key="8">
    <source>
        <dbReference type="Proteomes" id="UP000758155"/>
    </source>
</evidence>
<comment type="caution">
    <text evidence="7">The sequence shown here is derived from an EMBL/GenBank/DDBJ whole genome shotgun (WGS) entry which is preliminary data.</text>
</comment>
<dbReference type="Proteomes" id="UP000758155">
    <property type="component" value="Unassembled WGS sequence"/>
</dbReference>
<keyword evidence="2 6" id="KW-0812">Transmembrane</keyword>
<dbReference type="InterPro" id="IPR045863">
    <property type="entry name" value="CorA_TM1_TM2"/>
</dbReference>
<dbReference type="GO" id="GO:0015095">
    <property type="term" value="F:magnesium ion transmembrane transporter activity"/>
    <property type="evidence" value="ECO:0007669"/>
    <property type="project" value="TreeGrafter"/>
</dbReference>
<dbReference type="GO" id="GO:0015087">
    <property type="term" value="F:cobalt ion transmembrane transporter activity"/>
    <property type="evidence" value="ECO:0007669"/>
    <property type="project" value="TreeGrafter"/>
</dbReference>
<keyword evidence="3 6" id="KW-1133">Transmembrane helix</keyword>
<sequence>MSRAETALIRSDPTAVVELGPAGPDLLIAVLLHNIQTRALLPDDEQRNYDLYHKYASRLDYQINQFPRRRLLHDIQVLQEELDVVRRVNHWQHECIANFMILLDPRYFPRPAKERDLMYPAEHAALQRTLENLDVEEGELEALNHRVLDLRNKLRQSVEILEEDHGKAIFVFTMVTTIFLPLSFVSSFFGMNFADIRDMEKRQGVFWATALPVTAGIIVIAVFLANHGDKVLEIIIQTLQRWKGQERPSSMLTASGT</sequence>
<dbReference type="AlphaFoldDB" id="A0A9P4WN80"/>
<feature type="transmembrane region" description="Helical" evidence="6">
    <location>
        <begin position="205"/>
        <end position="225"/>
    </location>
</feature>
<dbReference type="PANTHER" id="PTHR46494">
    <property type="entry name" value="CORA FAMILY METAL ION TRANSPORTER (EUROFUNG)"/>
    <property type="match status" value="1"/>
</dbReference>